<dbReference type="AlphaFoldDB" id="A0A6G0X985"/>
<evidence type="ECO:0000256" key="1">
    <source>
        <dbReference type="ARBA" id="ARBA00022679"/>
    </source>
</evidence>
<evidence type="ECO:0000256" key="2">
    <source>
        <dbReference type="ARBA" id="ARBA00022741"/>
    </source>
</evidence>
<keyword evidence="3" id="KW-0418">Kinase</keyword>
<dbReference type="Proteomes" id="UP000481153">
    <property type="component" value="Unassembled WGS sequence"/>
</dbReference>
<evidence type="ECO:0000313" key="8">
    <source>
        <dbReference type="Proteomes" id="UP000481153"/>
    </source>
</evidence>
<gene>
    <name evidence="7" type="ORF">Ae201684_007461</name>
</gene>
<keyword evidence="1" id="KW-0808">Transferase</keyword>
<dbReference type="SMART" id="SM00220">
    <property type="entry name" value="S_TKc"/>
    <property type="match status" value="1"/>
</dbReference>
<accession>A0A6G0X985</accession>
<feature type="transmembrane region" description="Helical" evidence="5">
    <location>
        <begin position="149"/>
        <end position="176"/>
    </location>
</feature>
<feature type="transmembrane region" description="Helical" evidence="5">
    <location>
        <begin position="111"/>
        <end position="137"/>
    </location>
</feature>
<evidence type="ECO:0000259" key="6">
    <source>
        <dbReference type="PROSITE" id="PS50011"/>
    </source>
</evidence>
<feature type="domain" description="Protein kinase" evidence="6">
    <location>
        <begin position="440"/>
        <end position="752"/>
    </location>
</feature>
<sequence length="771" mass="85195">MSSAVAWVDDKYIVDSTRSSDDDCAVHIAGQSFASDSGFSFLQTFDKSKATDDHSSWTARCCRVYSPMRMITVCVIVLAACCAAVFLGFVLQNEVKSPSVPGVLEPKAWDIFVYSLPNSCRVLSILGVAIVLLSYVLTPSFRFNTMPLIIPLLLSQLGYAASRLIITVAPIISYYLNEKKGSTLPTSAPGAVLANNCHVGVGTTSYCGIPSSILSTTFNLSQIAFTVAISFRLLQSVGAPVESLCDTRKMDQKMTWWTISIALTSTIAATTITLVTAPTKPPCVYNPTICTSAETELLNTVIAPAAGLATVMFIYFRIRSKIQGLYPRRARRTFKSVATHYIIVFVVTWGISIFLYVLLTALHELPDINAQVIQVWANLTLDEQAREKNKVESMLLTFVPYDLQGFLTSVVAIWSFFRLRTRFDLGLSLKAINPASVAFDHPLDILGQGTFAVVVKATWFPARQVETCAPCCFKMRSDRGLRVAVKMFKLERSSKAHLNGIQEEAYLASKLVHPNIMATYGCYTVGTSLYLVCEYLGGGTLQDVLDTSSPLPYEQALLYALQIASGMEFLHGLAVPVVHRDLKPLNCCFDQTRSTLKLVDFGLSRLFRSETDPTATERRSFLPFLSSAGSRFSRMAVSDDPCISLLMTSRVGTVCWAAPEVLSDEDQTRYSLKVDVYSFGIICWQLITGKQPFSDIPGSVLAVEEAVLEGTRPPIPDDCPVHFAKLMRRAWHPKPDRRPSFRDIVSVLHAELELLRMYGTARRENAFDMTT</sequence>
<dbReference type="InterPro" id="IPR011009">
    <property type="entry name" value="Kinase-like_dom_sf"/>
</dbReference>
<feature type="transmembrane region" description="Helical" evidence="5">
    <location>
        <begin position="70"/>
        <end position="91"/>
    </location>
</feature>
<feature type="transmembrane region" description="Helical" evidence="5">
    <location>
        <begin position="255"/>
        <end position="277"/>
    </location>
</feature>
<proteinExistence type="predicted"/>
<protein>
    <recommendedName>
        <fullName evidence="6">Protein kinase domain-containing protein</fullName>
    </recommendedName>
</protein>
<dbReference type="GO" id="GO:0004674">
    <property type="term" value="F:protein serine/threonine kinase activity"/>
    <property type="evidence" value="ECO:0007669"/>
    <property type="project" value="TreeGrafter"/>
</dbReference>
<dbReference type="EMBL" id="VJMJ01000089">
    <property type="protein sequence ID" value="KAF0736444.1"/>
    <property type="molecule type" value="Genomic_DNA"/>
</dbReference>
<dbReference type="InterPro" id="IPR051681">
    <property type="entry name" value="Ser/Thr_Kinases-Pseudokinases"/>
</dbReference>
<reference evidence="7 8" key="1">
    <citation type="submission" date="2019-07" db="EMBL/GenBank/DDBJ databases">
        <title>Genomics analysis of Aphanomyces spp. identifies a new class of oomycete effector associated with host adaptation.</title>
        <authorList>
            <person name="Gaulin E."/>
        </authorList>
    </citation>
    <scope>NUCLEOTIDE SEQUENCE [LARGE SCALE GENOMIC DNA]</scope>
    <source>
        <strain evidence="7 8">ATCC 201684</strain>
    </source>
</reference>
<dbReference type="Gene3D" id="1.10.510.10">
    <property type="entry name" value="Transferase(Phosphotransferase) domain 1"/>
    <property type="match status" value="1"/>
</dbReference>
<keyword evidence="2" id="KW-0547">Nucleotide-binding</keyword>
<dbReference type="GO" id="GO:0005524">
    <property type="term" value="F:ATP binding"/>
    <property type="evidence" value="ECO:0007669"/>
    <property type="project" value="UniProtKB-KW"/>
</dbReference>
<keyword evidence="5" id="KW-0812">Transmembrane</keyword>
<organism evidence="7 8">
    <name type="scientific">Aphanomyces euteiches</name>
    <dbReference type="NCBI Taxonomy" id="100861"/>
    <lineage>
        <taxon>Eukaryota</taxon>
        <taxon>Sar</taxon>
        <taxon>Stramenopiles</taxon>
        <taxon>Oomycota</taxon>
        <taxon>Saprolegniomycetes</taxon>
        <taxon>Saprolegniales</taxon>
        <taxon>Verrucalvaceae</taxon>
        <taxon>Aphanomyces</taxon>
    </lineage>
</organism>
<dbReference type="Pfam" id="PF00069">
    <property type="entry name" value="Pkinase"/>
    <property type="match status" value="1"/>
</dbReference>
<keyword evidence="5" id="KW-1133">Transmembrane helix</keyword>
<dbReference type="PROSITE" id="PS00108">
    <property type="entry name" value="PROTEIN_KINASE_ST"/>
    <property type="match status" value="1"/>
</dbReference>
<evidence type="ECO:0000256" key="5">
    <source>
        <dbReference type="SAM" id="Phobius"/>
    </source>
</evidence>
<keyword evidence="8" id="KW-1185">Reference proteome</keyword>
<feature type="transmembrane region" description="Helical" evidence="5">
    <location>
        <begin position="337"/>
        <end position="359"/>
    </location>
</feature>
<dbReference type="PANTHER" id="PTHR44329:SF288">
    <property type="entry name" value="MITOGEN-ACTIVATED PROTEIN KINASE KINASE KINASE 20"/>
    <property type="match status" value="1"/>
</dbReference>
<feature type="transmembrane region" description="Helical" evidence="5">
    <location>
        <begin position="213"/>
        <end position="234"/>
    </location>
</feature>
<dbReference type="InterPro" id="IPR008271">
    <property type="entry name" value="Ser/Thr_kinase_AS"/>
</dbReference>
<evidence type="ECO:0000256" key="3">
    <source>
        <dbReference type="ARBA" id="ARBA00022777"/>
    </source>
</evidence>
<dbReference type="CDD" id="cd13999">
    <property type="entry name" value="STKc_MAP3K-like"/>
    <property type="match status" value="1"/>
</dbReference>
<comment type="caution">
    <text evidence="7">The sequence shown here is derived from an EMBL/GenBank/DDBJ whole genome shotgun (WGS) entry which is preliminary data.</text>
</comment>
<keyword evidence="5" id="KW-0472">Membrane</keyword>
<name>A0A6G0X985_9STRA</name>
<dbReference type="PROSITE" id="PS50011">
    <property type="entry name" value="PROTEIN_KINASE_DOM"/>
    <property type="match status" value="1"/>
</dbReference>
<dbReference type="InterPro" id="IPR000719">
    <property type="entry name" value="Prot_kinase_dom"/>
</dbReference>
<evidence type="ECO:0000256" key="4">
    <source>
        <dbReference type="ARBA" id="ARBA00022840"/>
    </source>
</evidence>
<evidence type="ECO:0000313" key="7">
    <source>
        <dbReference type="EMBL" id="KAF0736444.1"/>
    </source>
</evidence>
<dbReference type="VEuPathDB" id="FungiDB:AeMF1_000932"/>
<dbReference type="PANTHER" id="PTHR44329">
    <property type="entry name" value="SERINE/THREONINE-PROTEIN KINASE TNNI3K-RELATED"/>
    <property type="match status" value="1"/>
</dbReference>
<keyword evidence="4" id="KW-0067">ATP-binding</keyword>
<dbReference type="SUPFAM" id="SSF56112">
    <property type="entry name" value="Protein kinase-like (PK-like)"/>
    <property type="match status" value="1"/>
</dbReference>
<feature type="transmembrane region" description="Helical" evidence="5">
    <location>
        <begin position="297"/>
        <end position="316"/>
    </location>
</feature>